<evidence type="ECO:0000256" key="2">
    <source>
        <dbReference type="ARBA" id="ARBA00023315"/>
    </source>
</evidence>
<sequence>MRPDRLLKHAAGIAVVWLGSQLAHRVRFGISDAIPSDGPVIIVANHLTTTEPLAVARLVLGHRRFPHFLAMREVFSWPVIGWLARGTGQIPVARGTASAAEALAGASEQLAAGRVVALYPEGRLTDAPDQMPGPGRTGAARLALLHPAVPVIPVGTWGPKQGRAHRWHRHTACLCVGEPVDLSAYAGRTDERAAQEATAVIMAAIRAQVVRAQGEYRRQRRLAALQAH</sequence>
<evidence type="ECO:0000256" key="1">
    <source>
        <dbReference type="ARBA" id="ARBA00022679"/>
    </source>
</evidence>
<keyword evidence="5" id="KW-1185">Reference proteome</keyword>
<dbReference type="EMBL" id="JAAOIV010000003">
    <property type="protein sequence ID" value="NHN55300.1"/>
    <property type="molecule type" value="Genomic_DNA"/>
</dbReference>
<comment type="caution">
    <text evidence="4">The sequence shown here is derived from an EMBL/GenBank/DDBJ whole genome shotgun (WGS) entry which is preliminary data.</text>
</comment>
<dbReference type="Proteomes" id="UP000744769">
    <property type="component" value="Unassembled WGS sequence"/>
</dbReference>
<dbReference type="PANTHER" id="PTHR10434">
    <property type="entry name" value="1-ACYL-SN-GLYCEROL-3-PHOSPHATE ACYLTRANSFERASE"/>
    <property type="match status" value="1"/>
</dbReference>
<dbReference type="GO" id="GO:0006654">
    <property type="term" value="P:phosphatidic acid biosynthetic process"/>
    <property type="evidence" value="ECO:0007669"/>
    <property type="project" value="TreeGrafter"/>
</dbReference>
<protein>
    <submittedName>
        <fullName evidence="4">1-acyl-sn-glycerol-3-phosphate acyltransferase</fullName>
    </submittedName>
</protein>
<evidence type="ECO:0000313" key="5">
    <source>
        <dbReference type="Proteomes" id="UP000744769"/>
    </source>
</evidence>
<evidence type="ECO:0000259" key="3">
    <source>
        <dbReference type="SMART" id="SM00563"/>
    </source>
</evidence>
<organism evidence="4 5">
    <name type="scientific">Metallococcus carri</name>
    <dbReference type="NCBI Taxonomy" id="1656884"/>
    <lineage>
        <taxon>Bacteria</taxon>
        <taxon>Bacillati</taxon>
        <taxon>Actinomycetota</taxon>
        <taxon>Actinomycetes</taxon>
        <taxon>Micrococcales</taxon>
        <taxon>Dermacoccaceae</taxon>
        <taxon>Metallococcus</taxon>
    </lineage>
</organism>
<reference evidence="4" key="1">
    <citation type="submission" date="2020-03" db="EMBL/GenBank/DDBJ databases">
        <title>Draft sequencing of Calidifontibacter sp. DB0510.</title>
        <authorList>
            <person name="Kim D.-U."/>
        </authorList>
    </citation>
    <scope>NUCLEOTIDE SEQUENCE</scope>
    <source>
        <strain evidence="4">DB0510</strain>
    </source>
</reference>
<dbReference type="GO" id="GO:0003841">
    <property type="term" value="F:1-acylglycerol-3-phosphate O-acyltransferase activity"/>
    <property type="evidence" value="ECO:0007669"/>
    <property type="project" value="TreeGrafter"/>
</dbReference>
<keyword evidence="1" id="KW-0808">Transferase</keyword>
<name>A0A967B115_9MICO</name>
<dbReference type="AlphaFoldDB" id="A0A967B115"/>
<dbReference type="CDD" id="cd07989">
    <property type="entry name" value="LPLAT_AGPAT-like"/>
    <property type="match status" value="1"/>
</dbReference>
<dbReference type="PANTHER" id="PTHR10434:SF11">
    <property type="entry name" value="1-ACYL-SN-GLYCEROL-3-PHOSPHATE ACYLTRANSFERASE"/>
    <property type="match status" value="1"/>
</dbReference>
<dbReference type="InterPro" id="IPR002123">
    <property type="entry name" value="Plipid/glycerol_acylTrfase"/>
</dbReference>
<dbReference type="RefSeq" id="WP_166194580.1">
    <property type="nucleotide sequence ID" value="NZ_JAAOIV010000003.1"/>
</dbReference>
<dbReference type="Pfam" id="PF01553">
    <property type="entry name" value="Acyltransferase"/>
    <property type="match status" value="1"/>
</dbReference>
<keyword evidence="2 4" id="KW-0012">Acyltransferase</keyword>
<feature type="domain" description="Phospholipid/glycerol acyltransferase" evidence="3">
    <location>
        <begin position="40"/>
        <end position="159"/>
    </location>
</feature>
<evidence type="ECO:0000313" key="4">
    <source>
        <dbReference type="EMBL" id="NHN55300.1"/>
    </source>
</evidence>
<dbReference type="GO" id="GO:0005886">
    <property type="term" value="C:plasma membrane"/>
    <property type="evidence" value="ECO:0007669"/>
    <property type="project" value="TreeGrafter"/>
</dbReference>
<dbReference type="SMART" id="SM00563">
    <property type="entry name" value="PlsC"/>
    <property type="match status" value="1"/>
</dbReference>
<gene>
    <name evidence="4" type="ORF">G9U51_05815</name>
</gene>
<dbReference type="SUPFAM" id="SSF69593">
    <property type="entry name" value="Glycerol-3-phosphate (1)-acyltransferase"/>
    <property type="match status" value="1"/>
</dbReference>
<accession>A0A967B115</accession>
<proteinExistence type="predicted"/>